<dbReference type="EMBL" id="JAPDRQ010000096">
    <property type="protein sequence ID" value="KAJ9655445.1"/>
    <property type="molecule type" value="Genomic_DNA"/>
</dbReference>
<reference evidence="1" key="1">
    <citation type="submission" date="2022-10" db="EMBL/GenBank/DDBJ databases">
        <title>Culturing micro-colonial fungi from biological soil crusts in the Mojave desert and describing Neophaeococcomyces mojavensis, and introducing the new genera and species Taxawa tesnikishii.</title>
        <authorList>
            <person name="Kurbessoian T."/>
            <person name="Stajich J.E."/>
        </authorList>
    </citation>
    <scope>NUCLEOTIDE SEQUENCE</scope>
    <source>
        <strain evidence="1">JES_112</strain>
    </source>
</reference>
<dbReference type="Proteomes" id="UP001172386">
    <property type="component" value="Unassembled WGS sequence"/>
</dbReference>
<gene>
    <name evidence="1" type="ORF">H2198_005701</name>
</gene>
<evidence type="ECO:0000313" key="2">
    <source>
        <dbReference type="Proteomes" id="UP001172386"/>
    </source>
</evidence>
<organism evidence="1 2">
    <name type="scientific">Neophaeococcomyces mojaviensis</name>
    <dbReference type="NCBI Taxonomy" id="3383035"/>
    <lineage>
        <taxon>Eukaryota</taxon>
        <taxon>Fungi</taxon>
        <taxon>Dikarya</taxon>
        <taxon>Ascomycota</taxon>
        <taxon>Pezizomycotina</taxon>
        <taxon>Eurotiomycetes</taxon>
        <taxon>Chaetothyriomycetidae</taxon>
        <taxon>Chaetothyriales</taxon>
        <taxon>Chaetothyriales incertae sedis</taxon>
        <taxon>Neophaeococcomyces</taxon>
    </lineage>
</organism>
<evidence type="ECO:0000313" key="1">
    <source>
        <dbReference type="EMBL" id="KAJ9655445.1"/>
    </source>
</evidence>
<accession>A0ACC3A4Y3</accession>
<sequence>MPVVSNELIKLGVFDDLRAIGTINTTGVTWRQPDGKPLATLPMITDPGIVTLTLGQDKLATVILDTLRRECPSVRVIFSQRVAGIELGAGKVTLMTSNNHNFEDYFFTSKFVVGCDGANSAVRRACMIPFEGFTWTNYRFTAADVEYDFTEHCSFPEANFVVDPENWAVIAKTGKENVWRVCYGILSELEVVHASANRLVGERPELSPDHASVVERSKTRISAYIKPANKDGVMDYKLRRISPYFAHQRCAATYRKGNVLLAGDAAHSNNPVGGLGLTGGLLDAVVVGNVLVRHLTKGEPDELVTKAMEARRNIWVNLTNPVSQANFKRLHATDSAVESERLGFFERLNGKDNLAFVKTLGGFANLLPDTFES</sequence>
<proteinExistence type="predicted"/>
<protein>
    <submittedName>
        <fullName evidence="1">Uncharacterized protein</fullName>
    </submittedName>
</protein>
<comment type="caution">
    <text evidence="1">The sequence shown here is derived from an EMBL/GenBank/DDBJ whole genome shotgun (WGS) entry which is preliminary data.</text>
</comment>
<keyword evidence="2" id="KW-1185">Reference proteome</keyword>
<name>A0ACC3A4Y3_9EURO</name>